<keyword evidence="8" id="KW-1185">Reference proteome</keyword>
<protein>
    <submittedName>
        <fullName evidence="7">AMP-dependent synthetase and ligase</fullName>
    </submittedName>
</protein>
<dbReference type="Gene3D" id="3.40.50.12780">
    <property type="entry name" value="N-terminal domain of ligase-like"/>
    <property type="match status" value="1"/>
</dbReference>
<evidence type="ECO:0000259" key="5">
    <source>
        <dbReference type="Pfam" id="PF00501"/>
    </source>
</evidence>
<dbReference type="PROSITE" id="PS00455">
    <property type="entry name" value="AMP_BINDING"/>
    <property type="match status" value="1"/>
</dbReference>
<dbReference type="InterPro" id="IPR000873">
    <property type="entry name" value="AMP-dep_synth/lig_dom"/>
</dbReference>
<feature type="domain" description="AMP-dependent synthetase/ligase" evidence="5">
    <location>
        <begin position="40"/>
        <end position="411"/>
    </location>
</feature>
<evidence type="ECO:0000259" key="6">
    <source>
        <dbReference type="Pfam" id="PF13193"/>
    </source>
</evidence>
<dbReference type="Proteomes" id="UP000001917">
    <property type="component" value="Chromosome"/>
</dbReference>
<dbReference type="InterPro" id="IPR051087">
    <property type="entry name" value="Mitochondrial_ACSM"/>
</dbReference>
<dbReference type="eggNOG" id="COG0365">
    <property type="taxonomic scope" value="Bacteria"/>
</dbReference>
<evidence type="ECO:0000313" key="8">
    <source>
        <dbReference type="Proteomes" id="UP000001917"/>
    </source>
</evidence>
<feature type="domain" description="AMP-binding enzyme C-terminal" evidence="6">
    <location>
        <begin position="461"/>
        <end position="539"/>
    </location>
</feature>
<dbReference type="GO" id="GO:0006637">
    <property type="term" value="P:acyl-CoA metabolic process"/>
    <property type="evidence" value="ECO:0007669"/>
    <property type="project" value="TreeGrafter"/>
</dbReference>
<dbReference type="PANTHER" id="PTHR43605:SF10">
    <property type="entry name" value="ACYL-COA SYNTHETASE MEDIUM CHAIN FAMILY MEMBER 3"/>
    <property type="match status" value="1"/>
</dbReference>
<evidence type="ECO:0000313" key="7">
    <source>
        <dbReference type="EMBL" id="ACV57504.1"/>
    </source>
</evidence>
<dbReference type="RefSeq" id="WP_012809870.1">
    <property type="nucleotide sequence ID" value="NC_013205.1"/>
</dbReference>
<keyword evidence="3" id="KW-0547">Nucleotide-binding</keyword>
<keyword evidence="4" id="KW-0067">ATP-binding</keyword>
<reference evidence="8" key="1">
    <citation type="submission" date="2009-09" db="EMBL/GenBank/DDBJ databases">
        <title>The complete chromosome of Alicyclobacillus acidocaldarius subsp. acidocaldarius DSM 446.</title>
        <authorList>
            <consortium name="US DOE Joint Genome Institute (JGI-PGF)"/>
            <person name="Lucas S."/>
            <person name="Copeland A."/>
            <person name="Lapidus A."/>
            <person name="Glavina del Rio T."/>
            <person name="Dalin E."/>
            <person name="Tice H."/>
            <person name="Bruce D."/>
            <person name="Goodwin L."/>
            <person name="Pitluck S."/>
            <person name="Kyrpides N."/>
            <person name="Mavromatis K."/>
            <person name="Ivanova N."/>
            <person name="Ovchinnikova G."/>
            <person name="Chertkov O."/>
            <person name="Sims D."/>
            <person name="Brettin T."/>
            <person name="Detter J.C."/>
            <person name="Han C."/>
            <person name="Larimer F."/>
            <person name="Land M."/>
            <person name="Hauser L."/>
            <person name="Markowitz V."/>
            <person name="Cheng J.-F."/>
            <person name="Hugenholtz P."/>
            <person name="Woyke T."/>
            <person name="Wu D."/>
            <person name="Pukall R."/>
            <person name="Klenk H.-P."/>
            <person name="Eisen J.A."/>
        </authorList>
    </citation>
    <scope>NUCLEOTIDE SEQUENCE [LARGE SCALE GENOMIC DNA]</scope>
    <source>
        <strain evidence="8">ATCC 27009 / DSM 446 / BCRC 14685 / JCM 5260 / KCTC 1825 / NBRC 15652 / NCIMB 11725 / NRRL B-14509 / 104-IA</strain>
    </source>
</reference>
<dbReference type="Pfam" id="PF13193">
    <property type="entry name" value="AMP-binding_C"/>
    <property type="match status" value="1"/>
</dbReference>
<dbReference type="Gene3D" id="3.30.300.30">
    <property type="match status" value="1"/>
</dbReference>
<dbReference type="GO" id="GO:0015645">
    <property type="term" value="F:fatty acid ligase activity"/>
    <property type="evidence" value="ECO:0007669"/>
    <property type="project" value="TreeGrafter"/>
</dbReference>
<dbReference type="EMBL" id="CP001727">
    <property type="protein sequence ID" value="ACV57504.1"/>
    <property type="molecule type" value="Genomic_DNA"/>
</dbReference>
<comment type="similarity">
    <text evidence="1">Belongs to the ATP-dependent AMP-binding enzyme family.</text>
</comment>
<evidence type="ECO:0000256" key="1">
    <source>
        <dbReference type="ARBA" id="ARBA00006432"/>
    </source>
</evidence>
<dbReference type="KEGG" id="aac:Aaci_0445"/>
<dbReference type="HOGENOM" id="CLU_000022_59_10_9"/>
<dbReference type="GO" id="GO:0006633">
    <property type="term" value="P:fatty acid biosynthetic process"/>
    <property type="evidence" value="ECO:0007669"/>
    <property type="project" value="TreeGrafter"/>
</dbReference>
<dbReference type="InterPro" id="IPR025110">
    <property type="entry name" value="AMP-bd_C"/>
</dbReference>
<evidence type="ECO:0000256" key="3">
    <source>
        <dbReference type="ARBA" id="ARBA00022741"/>
    </source>
</evidence>
<dbReference type="PANTHER" id="PTHR43605">
    <property type="entry name" value="ACYL-COENZYME A SYNTHETASE"/>
    <property type="match status" value="1"/>
</dbReference>
<dbReference type="InterPro" id="IPR020845">
    <property type="entry name" value="AMP-binding_CS"/>
</dbReference>
<evidence type="ECO:0000256" key="4">
    <source>
        <dbReference type="ARBA" id="ARBA00022840"/>
    </source>
</evidence>
<dbReference type="GO" id="GO:0016405">
    <property type="term" value="F:CoA-ligase activity"/>
    <property type="evidence" value="ECO:0007669"/>
    <property type="project" value="UniProtKB-ARBA"/>
</dbReference>
<dbReference type="CDD" id="cd05971">
    <property type="entry name" value="MACS_like_3"/>
    <property type="match status" value="1"/>
</dbReference>
<dbReference type="GO" id="GO:0004321">
    <property type="term" value="F:fatty-acyl-CoA synthase activity"/>
    <property type="evidence" value="ECO:0007669"/>
    <property type="project" value="TreeGrafter"/>
</dbReference>
<dbReference type="InterPro" id="IPR045851">
    <property type="entry name" value="AMP-bd_C_sf"/>
</dbReference>
<dbReference type="Pfam" id="PF00501">
    <property type="entry name" value="AMP-binding"/>
    <property type="match status" value="1"/>
</dbReference>
<dbReference type="AlphaFoldDB" id="C8WS70"/>
<dbReference type="SUPFAM" id="SSF56801">
    <property type="entry name" value="Acetyl-CoA synthetase-like"/>
    <property type="match status" value="1"/>
</dbReference>
<organism evidence="7 8">
    <name type="scientific">Alicyclobacillus acidocaldarius subsp. acidocaldarius (strain ATCC 27009 / DSM 446 / BCRC 14685 / JCM 5260 / KCTC 1825 / NBRC 15652 / NCIMB 11725 / NRRL B-14509 / 104-IA)</name>
    <name type="common">Bacillus acidocaldarius</name>
    <dbReference type="NCBI Taxonomy" id="521098"/>
    <lineage>
        <taxon>Bacteria</taxon>
        <taxon>Bacillati</taxon>
        <taxon>Bacillota</taxon>
        <taxon>Bacilli</taxon>
        <taxon>Bacillales</taxon>
        <taxon>Alicyclobacillaceae</taxon>
        <taxon>Alicyclobacillus</taxon>
    </lineage>
</organism>
<sequence length="562" mass="62080">MDDLWTVDGDDLRKLPYGAMYAKFRWPTPDRLNIAEWACRRHARVCPDAPAIWYDVDGGSAEMWTFGHLWRTTSRLAWALLRGLGVPTGGRVAILLPQSPQLAAAHLASYAIGAIAVPLFTLFGTDALRYRLQDSGATVVVTDSEQANRIMDIRADLPDLEHVIVTDARVPGTQFWDDVLALASSAEYHPMDASPDDPAVLIYTSGTTGSAKGALHGHRILLGHLPGVSLPHDFAPQPGDVFWTPADWAWIGGLYDVLLPALCWGVPVVAHRIRKFDPERAFALMERWRVRNAFMPPTSLKMMRHITDPRSRWHLHLRTLATGGEPLGAELLSWAREALGLSIHEFYGQTECNLVVANCSACFQPKPGSMGRPVPGHDVAVIDENGHVVSPGVIGEIAVRRPHPVMFIGYWNRPEETAAKFVGDWLKTGDLGRMDEEGYLWFVGRADDVITSAGYRIGPVEIEEAALQHSAVVMAAAVGTPDPVRGEVVKLFVKLREGVPANECLTAELQNWVKERVGAHSYPREIEFVDELPLTPSGKVRRRALREREYAQKGVPLPGKRG</sequence>
<accession>C8WS70</accession>
<keyword evidence="2 7" id="KW-0436">Ligase</keyword>
<proteinExistence type="inferred from homology"/>
<evidence type="ECO:0000256" key="2">
    <source>
        <dbReference type="ARBA" id="ARBA00022598"/>
    </source>
</evidence>
<dbReference type="InterPro" id="IPR042099">
    <property type="entry name" value="ANL_N_sf"/>
</dbReference>
<name>C8WS70_ALIAD</name>
<dbReference type="STRING" id="521098.Aaci_0445"/>
<dbReference type="InterPro" id="IPR049515">
    <property type="entry name" value="MACS_put"/>
</dbReference>
<gene>
    <name evidence="7" type="ordered locus">Aaci_0445</name>
</gene>
<reference evidence="7 8" key="2">
    <citation type="journal article" date="2010" name="Stand. Genomic Sci.">
        <title>Complete genome sequence of Alicyclobacillus acidocaldarius type strain (104-IA).</title>
        <authorList>
            <person name="Mavromatis K."/>
            <person name="Sikorski J."/>
            <person name="Lapidus A."/>
            <person name="Glavina Del Rio T."/>
            <person name="Copeland A."/>
            <person name="Tice H."/>
            <person name="Cheng J.F."/>
            <person name="Lucas S."/>
            <person name="Chen F."/>
            <person name="Nolan M."/>
            <person name="Bruce D."/>
            <person name="Goodwin L."/>
            <person name="Pitluck S."/>
            <person name="Ivanova N."/>
            <person name="Ovchinnikova G."/>
            <person name="Pati A."/>
            <person name="Chen A."/>
            <person name="Palaniappan K."/>
            <person name="Land M."/>
            <person name="Hauser L."/>
            <person name="Chang Y.J."/>
            <person name="Jeffries C.D."/>
            <person name="Chain P."/>
            <person name="Meincke L."/>
            <person name="Sims D."/>
            <person name="Chertkov O."/>
            <person name="Han C."/>
            <person name="Brettin T."/>
            <person name="Detter J.C."/>
            <person name="Wahrenburg C."/>
            <person name="Rohde M."/>
            <person name="Pukall R."/>
            <person name="Goker M."/>
            <person name="Bristow J."/>
            <person name="Eisen J.A."/>
            <person name="Markowitz V."/>
            <person name="Hugenholtz P."/>
            <person name="Klenk H.P."/>
            <person name="Kyrpides N.C."/>
        </authorList>
    </citation>
    <scope>NUCLEOTIDE SEQUENCE [LARGE SCALE GENOMIC DNA]</scope>
    <source>
        <strain evidence="8">ATCC 27009 / DSM 446 / BCRC 14685 / JCM 5260 / KCTC 1825 / NBRC 15652 / NCIMB 11725 / NRRL B-14509 / 104-IA</strain>
    </source>
</reference>
<dbReference type="GO" id="GO:0005524">
    <property type="term" value="F:ATP binding"/>
    <property type="evidence" value="ECO:0007669"/>
    <property type="project" value="UniProtKB-KW"/>
</dbReference>